<dbReference type="CDD" id="cd00756">
    <property type="entry name" value="MoaE"/>
    <property type="match status" value="1"/>
</dbReference>
<protein>
    <submittedName>
        <fullName evidence="1">Molybdopterin synthase catalytic subunit MoaE</fullName>
    </submittedName>
</protein>
<dbReference type="Proteomes" id="UP000288215">
    <property type="component" value="Unassembled WGS sequence"/>
</dbReference>
<comment type="caution">
    <text evidence="1">The sequence shown here is derived from an EMBL/GenBank/DDBJ whole genome shotgun (WGS) entry which is preliminary data.</text>
</comment>
<dbReference type="SUPFAM" id="SSF54690">
    <property type="entry name" value="Molybdopterin synthase subunit MoaE"/>
    <property type="match status" value="1"/>
</dbReference>
<dbReference type="InterPro" id="IPR003448">
    <property type="entry name" value="Mopterin_biosynth_MoaE"/>
</dbReference>
<dbReference type="Gene3D" id="3.90.1170.40">
    <property type="entry name" value="Molybdopterin biosynthesis MoaE subunit"/>
    <property type="match status" value="1"/>
</dbReference>
<dbReference type="InterPro" id="IPR036563">
    <property type="entry name" value="MoaE_sf"/>
</dbReference>
<sequence>MPLGILSRKEEGFSVERLISLAKSSLGVGSYGALITFIGTVRGSTRGGSRVVRLEYEAYEESAKELLQSIAEDISKIDGVRDVFICHRYGTFVPGEEVLFVAVASERSDSGFEAVRQAVYRVKHEVPIWKKEITEDGGYWVGAEGA</sequence>
<dbReference type="GO" id="GO:0006777">
    <property type="term" value="P:Mo-molybdopterin cofactor biosynthetic process"/>
    <property type="evidence" value="ECO:0007669"/>
    <property type="project" value="InterPro"/>
</dbReference>
<dbReference type="PANTHER" id="PTHR23404">
    <property type="entry name" value="MOLYBDOPTERIN SYNTHASE RELATED"/>
    <property type="match status" value="1"/>
</dbReference>
<gene>
    <name evidence="1" type="ORF">Metus_1188</name>
</gene>
<dbReference type="Pfam" id="PF02391">
    <property type="entry name" value="MoaE"/>
    <property type="match status" value="1"/>
</dbReference>
<evidence type="ECO:0000313" key="2">
    <source>
        <dbReference type="Proteomes" id="UP000288215"/>
    </source>
</evidence>
<dbReference type="AlphaFoldDB" id="A0A3S3S7I5"/>
<organism evidence="1 2">
    <name type="scientific">Methanosuratincola subterraneus</name>
    <dbReference type="NCBI Taxonomy" id="2593994"/>
    <lineage>
        <taxon>Archaea</taxon>
        <taxon>Thermoproteota</taxon>
        <taxon>Methanosuratincolia</taxon>
        <taxon>Candidatus Methanomethylicales</taxon>
        <taxon>Candidatus Methanomethylicaceae</taxon>
        <taxon>Candidatus Methanosuratincola (ex Vanwonterghem et al. 2016)</taxon>
    </lineage>
</organism>
<accession>A0A3S3S7I5</accession>
<proteinExistence type="predicted"/>
<evidence type="ECO:0000313" key="1">
    <source>
        <dbReference type="EMBL" id="RWX73214.1"/>
    </source>
</evidence>
<reference evidence="1 2" key="1">
    <citation type="submission" date="2018-12" db="EMBL/GenBank/DDBJ databases">
        <title>The complete genome of the methanogenic archaea of the candidate phylum Verstraetearchaeota, obtained from the metagenome of underground thermal water.</title>
        <authorList>
            <person name="Kadnikov V.V."/>
            <person name="Mardanov A.V."/>
            <person name="Beletsky A.V."/>
            <person name="Karnachuk O.V."/>
            <person name="Ravin N.V."/>
        </authorList>
    </citation>
    <scope>NUCLEOTIDE SEQUENCE [LARGE SCALE GENOMIC DNA]</scope>
    <source>
        <strain evidence="1">Ch88</strain>
    </source>
</reference>
<name>A0A3S3S7I5_METS7</name>
<dbReference type="EMBL" id="RXGA01000003">
    <property type="protein sequence ID" value="RWX73214.1"/>
    <property type="molecule type" value="Genomic_DNA"/>
</dbReference>